<dbReference type="Gene3D" id="3.40.50.300">
    <property type="entry name" value="P-loop containing nucleotide triphosphate hydrolases"/>
    <property type="match status" value="2"/>
</dbReference>
<name>A0A5J4VW07_9EUKA</name>
<evidence type="ECO:0000256" key="4">
    <source>
        <dbReference type="ARBA" id="ARBA00022806"/>
    </source>
</evidence>
<evidence type="ECO:0000313" key="9">
    <source>
        <dbReference type="EMBL" id="KAA6386708.1"/>
    </source>
</evidence>
<feature type="domain" description="Helicase C-terminal" evidence="8">
    <location>
        <begin position="186"/>
        <end position="346"/>
    </location>
</feature>
<dbReference type="SMART" id="SM00490">
    <property type="entry name" value="HELICc"/>
    <property type="match status" value="1"/>
</dbReference>
<dbReference type="InterPro" id="IPR027417">
    <property type="entry name" value="P-loop_NTPase"/>
</dbReference>
<dbReference type="PROSITE" id="PS51194">
    <property type="entry name" value="HELICASE_CTER"/>
    <property type="match status" value="1"/>
</dbReference>
<evidence type="ECO:0000313" key="10">
    <source>
        <dbReference type="Proteomes" id="UP000324800"/>
    </source>
</evidence>
<evidence type="ECO:0000259" key="8">
    <source>
        <dbReference type="PROSITE" id="PS51194"/>
    </source>
</evidence>
<dbReference type="GO" id="GO:0003676">
    <property type="term" value="F:nucleic acid binding"/>
    <property type="evidence" value="ECO:0007669"/>
    <property type="project" value="InterPro"/>
</dbReference>
<evidence type="ECO:0000259" key="7">
    <source>
        <dbReference type="PROSITE" id="PS51192"/>
    </source>
</evidence>
<dbReference type="Pfam" id="PF00271">
    <property type="entry name" value="Helicase_C"/>
    <property type="match status" value="1"/>
</dbReference>
<feature type="domain" description="Helicase ATP-binding" evidence="7">
    <location>
        <begin position="44"/>
        <end position="177"/>
    </location>
</feature>
<evidence type="ECO:0000256" key="3">
    <source>
        <dbReference type="ARBA" id="ARBA00022801"/>
    </source>
</evidence>
<organism evidence="9 10">
    <name type="scientific">Streblomastix strix</name>
    <dbReference type="NCBI Taxonomy" id="222440"/>
    <lineage>
        <taxon>Eukaryota</taxon>
        <taxon>Metamonada</taxon>
        <taxon>Preaxostyla</taxon>
        <taxon>Oxymonadida</taxon>
        <taxon>Streblomastigidae</taxon>
        <taxon>Streblomastix</taxon>
    </lineage>
</organism>
<dbReference type="InterPro" id="IPR001650">
    <property type="entry name" value="Helicase_C-like"/>
</dbReference>
<dbReference type="SUPFAM" id="SSF52540">
    <property type="entry name" value="P-loop containing nucleoside triphosphate hydrolases"/>
    <property type="match status" value="1"/>
</dbReference>
<dbReference type="GO" id="GO:0016787">
    <property type="term" value="F:hydrolase activity"/>
    <property type="evidence" value="ECO:0007669"/>
    <property type="project" value="UniProtKB-KW"/>
</dbReference>
<dbReference type="PROSITE" id="PS51192">
    <property type="entry name" value="HELICASE_ATP_BIND_1"/>
    <property type="match status" value="1"/>
</dbReference>
<protein>
    <recommendedName>
        <fullName evidence="1">RNA helicase</fullName>
        <ecNumber evidence="1">3.6.4.13</ecNumber>
    </recommendedName>
</protein>
<keyword evidence="3" id="KW-0378">Hydrolase</keyword>
<dbReference type="Pfam" id="PF00270">
    <property type="entry name" value="DEAD"/>
    <property type="match status" value="1"/>
</dbReference>
<dbReference type="Proteomes" id="UP000324800">
    <property type="component" value="Unassembled WGS sequence"/>
</dbReference>
<accession>A0A5J4VW07</accession>
<dbReference type="InterPro" id="IPR014001">
    <property type="entry name" value="Helicase_ATP-bd"/>
</dbReference>
<dbReference type="EMBL" id="SNRW01004684">
    <property type="protein sequence ID" value="KAA6386708.1"/>
    <property type="molecule type" value="Genomic_DNA"/>
</dbReference>
<dbReference type="PANTHER" id="PTHR47958">
    <property type="entry name" value="ATP-DEPENDENT RNA HELICASE DBP3"/>
    <property type="match status" value="1"/>
</dbReference>
<evidence type="ECO:0000256" key="6">
    <source>
        <dbReference type="SAM" id="MobiDB-lite"/>
    </source>
</evidence>
<dbReference type="GO" id="GO:0005524">
    <property type="term" value="F:ATP binding"/>
    <property type="evidence" value="ECO:0007669"/>
    <property type="project" value="UniProtKB-KW"/>
</dbReference>
<keyword evidence="5" id="KW-0067">ATP-binding</keyword>
<comment type="caution">
    <text evidence="9">The sequence shown here is derived from an EMBL/GenBank/DDBJ whole genome shotgun (WGS) entry which is preliminary data.</text>
</comment>
<dbReference type="AlphaFoldDB" id="A0A5J4VW07"/>
<dbReference type="InterPro" id="IPR011545">
    <property type="entry name" value="DEAD/DEAH_box_helicase_dom"/>
</dbReference>
<reference evidence="9 10" key="1">
    <citation type="submission" date="2019-03" db="EMBL/GenBank/DDBJ databases">
        <title>Single cell metagenomics reveals metabolic interactions within the superorganism composed of flagellate Streblomastix strix and complex community of Bacteroidetes bacteria on its surface.</title>
        <authorList>
            <person name="Treitli S.C."/>
            <person name="Kolisko M."/>
            <person name="Husnik F."/>
            <person name="Keeling P."/>
            <person name="Hampl V."/>
        </authorList>
    </citation>
    <scope>NUCLEOTIDE SEQUENCE [LARGE SCALE GENOMIC DNA]</scope>
    <source>
        <strain evidence="9">ST1C</strain>
    </source>
</reference>
<dbReference type="OrthoDB" id="10265785at2759"/>
<feature type="region of interest" description="Disordered" evidence="6">
    <location>
        <begin position="1"/>
        <end position="24"/>
    </location>
</feature>
<evidence type="ECO:0000256" key="5">
    <source>
        <dbReference type="ARBA" id="ARBA00022840"/>
    </source>
</evidence>
<evidence type="ECO:0000256" key="2">
    <source>
        <dbReference type="ARBA" id="ARBA00022741"/>
    </source>
</evidence>
<dbReference type="EC" id="3.6.4.13" evidence="1"/>
<keyword evidence="4 9" id="KW-0347">Helicase</keyword>
<dbReference type="GO" id="GO:0003724">
    <property type="term" value="F:RNA helicase activity"/>
    <property type="evidence" value="ECO:0007669"/>
    <property type="project" value="UniProtKB-EC"/>
</dbReference>
<evidence type="ECO:0000256" key="1">
    <source>
        <dbReference type="ARBA" id="ARBA00012552"/>
    </source>
</evidence>
<proteinExistence type="predicted"/>
<sequence length="347" mass="40228">MAVKNQEKQTDNCKKMSNDEISGDIGEQKPELQAHQILKNRDLFSITVLQMIDTTVSQTQALILTPTNEHEQQLLKVVIMLSEFIPNIRIQGEDAHIVIGTPKQVDDMIENKNLNIQNLKFLIIDNYDKIIIEGLKNYINKIILRISQNDQKLISQSAMSTKDMKFSNNFQPNQEPLPLEKVIPDGLRQFYVEVEDVMEKGEVMLKLLQTLPDEQTVIFCNTKRKVDLISKLLKNKFNVVAIHGGMDEKDRIYLIKEFQEQRSNVLITTDIISQEIRIPQVRFVLNYDLPVEEELYIHRIGRAVQFGKKGIVVNLVNELDFYKLQGIIQQYEGQFDELPEDFDKLLE</sequence>
<feature type="compositionally biased region" description="Basic and acidic residues" evidence="6">
    <location>
        <begin position="1"/>
        <end position="18"/>
    </location>
</feature>
<gene>
    <name evidence="9" type="ORF">EZS28_017766</name>
</gene>
<keyword evidence="2" id="KW-0547">Nucleotide-binding</keyword>
<dbReference type="CDD" id="cd18787">
    <property type="entry name" value="SF2_C_DEAD"/>
    <property type="match status" value="1"/>
</dbReference>